<dbReference type="InterPro" id="IPR012337">
    <property type="entry name" value="RNaseH-like_sf"/>
</dbReference>
<accession>A0ABM8Y1W2</accession>
<organism evidence="2 3">
    <name type="scientific">Cupriavidus pinatubonensis</name>
    <dbReference type="NCBI Taxonomy" id="248026"/>
    <lineage>
        <taxon>Bacteria</taxon>
        <taxon>Pseudomonadati</taxon>
        <taxon>Pseudomonadota</taxon>
        <taxon>Betaproteobacteria</taxon>
        <taxon>Burkholderiales</taxon>
        <taxon>Burkholderiaceae</taxon>
        <taxon>Cupriavidus</taxon>
    </lineage>
</organism>
<evidence type="ECO:0000313" key="2">
    <source>
        <dbReference type="EMBL" id="CAG9186702.1"/>
    </source>
</evidence>
<gene>
    <name evidence="2" type="ORF">LMG23994_06341</name>
</gene>
<dbReference type="Proteomes" id="UP000701702">
    <property type="component" value="Unassembled WGS sequence"/>
</dbReference>
<feature type="domain" description="Integrase catalytic" evidence="1">
    <location>
        <begin position="40"/>
        <end position="73"/>
    </location>
</feature>
<protein>
    <recommendedName>
        <fullName evidence="1">Integrase catalytic domain-containing protein</fullName>
    </recommendedName>
</protein>
<keyword evidence="3" id="KW-1185">Reference proteome</keyword>
<sequence>MSLVALTKVRCRQMSRRSNVREKLCVVVRNWPESAFGLARFATHDDARQALFTWIEGWYNSHRLHSALGYRSPQEFEKLPVNGMNPALHRAYTAPSQGENPITIKALSLYHAQAVVS</sequence>
<evidence type="ECO:0000313" key="3">
    <source>
        <dbReference type="Proteomes" id="UP000701702"/>
    </source>
</evidence>
<comment type="caution">
    <text evidence="2">The sequence shown here is derived from an EMBL/GenBank/DDBJ whole genome shotgun (WGS) entry which is preliminary data.</text>
</comment>
<reference evidence="2 3" key="1">
    <citation type="submission" date="2021-08" db="EMBL/GenBank/DDBJ databases">
        <authorList>
            <person name="Peeters C."/>
        </authorList>
    </citation>
    <scope>NUCLEOTIDE SEQUENCE [LARGE SCALE GENOMIC DNA]</scope>
    <source>
        <strain evidence="2 3">LMG 23994</strain>
    </source>
</reference>
<dbReference type="InterPro" id="IPR001584">
    <property type="entry name" value="Integrase_cat-core"/>
</dbReference>
<dbReference type="Pfam" id="PF13683">
    <property type="entry name" value="rve_3"/>
    <property type="match status" value="1"/>
</dbReference>
<dbReference type="EMBL" id="CAJZAF010000053">
    <property type="protein sequence ID" value="CAG9186702.1"/>
    <property type="molecule type" value="Genomic_DNA"/>
</dbReference>
<dbReference type="SUPFAM" id="SSF53098">
    <property type="entry name" value="Ribonuclease H-like"/>
    <property type="match status" value="1"/>
</dbReference>
<proteinExistence type="predicted"/>
<dbReference type="RefSeq" id="WP_396022930.1">
    <property type="nucleotide sequence ID" value="NZ_CAJZAF010000053.1"/>
</dbReference>
<evidence type="ECO:0000259" key="1">
    <source>
        <dbReference type="Pfam" id="PF13683"/>
    </source>
</evidence>
<name>A0ABM8Y1W2_9BURK</name>